<dbReference type="PANTHER" id="PTHR43537">
    <property type="entry name" value="TRANSCRIPTIONAL REGULATOR, GNTR FAMILY"/>
    <property type="match status" value="1"/>
</dbReference>
<dbReference type="HOGENOM" id="CLU_602497_0_0_5"/>
<dbReference type="GO" id="GO:0003700">
    <property type="term" value="F:DNA-binding transcription factor activity"/>
    <property type="evidence" value="ECO:0007669"/>
    <property type="project" value="InterPro"/>
</dbReference>
<feature type="domain" description="HTH gntR-type" evidence="5">
    <location>
        <begin position="254"/>
        <end position="321"/>
    </location>
</feature>
<protein>
    <submittedName>
        <fullName evidence="6">Transcriptional regulator, GntR family</fullName>
    </submittedName>
</protein>
<feature type="region of interest" description="Disordered" evidence="4">
    <location>
        <begin position="99"/>
        <end position="143"/>
    </location>
</feature>
<evidence type="ECO:0000259" key="5">
    <source>
        <dbReference type="PROSITE" id="PS50949"/>
    </source>
</evidence>
<evidence type="ECO:0000256" key="1">
    <source>
        <dbReference type="ARBA" id="ARBA00023015"/>
    </source>
</evidence>
<dbReference type="eggNOG" id="COG1802">
    <property type="taxonomic scope" value="Bacteria"/>
</dbReference>
<sequence>MACSVAGRPPGDADMVGLLRLRSSRGRPPPFLGPSAAPSAGRLAHQAQGEAPRPAWLGEDPQLPLQVHLRLQQGAHGRIVGRQGGGPQHLARVLVEGPADRHEQVQPARSAVARVGGGRGERLETGVAGQGLAGDPRPGRDALDHARLSDALADVEGDPPQHLLHARRRLAAPGLHRLHRRHPATSAPQRRNAGQPRRVQYTVKPATVLRVDRNPVADFPKNTPVFAASPCQSRSLDNLWSPDQRECVMGSEREEAFETALEALRRRLREGRFPPGDRIPAVIVADELRLSATPIREALSRLAGEGLVEERRGQGFFVRRLTAADVADLYRLGLSQLLILLAQERSVQQAPPAPGDLEAEPVVALEEFWMAWMRARASPALLSAYRGVATQLGPVRRTEPLVLDELAQEAQDLLRSAAQDSPAEIAQALRRFHGRRIAAADRLAQTCIRRAGLL</sequence>
<evidence type="ECO:0000256" key="4">
    <source>
        <dbReference type="SAM" id="MobiDB-lite"/>
    </source>
</evidence>
<dbReference type="KEGG" id="pzu:PHZ_c2177"/>
<name>B4RER2_PHEZH</name>
<dbReference type="InterPro" id="IPR036388">
    <property type="entry name" value="WH-like_DNA-bd_sf"/>
</dbReference>
<dbReference type="Gene3D" id="1.10.10.10">
    <property type="entry name" value="Winged helix-like DNA-binding domain superfamily/Winged helix DNA-binding domain"/>
    <property type="match status" value="1"/>
</dbReference>
<evidence type="ECO:0000256" key="2">
    <source>
        <dbReference type="ARBA" id="ARBA00023125"/>
    </source>
</evidence>
<dbReference type="InterPro" id="IPR036390">
    <property type="entry name" value="WH_DNA-bd_sf"/>
</dbReference>
<feature type="compositionally biased region" description="Basic residues" evidence="4">
    <location>
        <begin position="173"/>
        <end position="183"/>
    </location>
</feature>
<dbReference type="GO" id="GO:0003677">
    <property type="term" value="F:DNA binding"/>
    <property type="evidence" value="ECO:0007669"/>
    <property type="project" value="UniProtKB-KW"/>
</dbReference>
<evidence type="ECO:0000313" key="6">
    <source>
        <dbReference type="EMBL" id="ACG78588.1"/>
    </source>
</evidence>
<accession>B4RER2</accession>
<keyword evidence="7" id="KW-1185">Reference proteome</keyword>
<organism evidence="6 7">
    <name type="scientific">Phenylobacterium zucineum (strain HLK1)</name>
    <dbReference type="NCBI Taxonomy" id="450851"/>
    <lineage>
        <taxon>Bacteria</taxon>
        <taxon>Pseudomonadati</taxon>
        <taxon>Pseudomonadota</taxon>
        <taxon>Alphaproteobacteria</taxon>
        <taxon>Caulobacterales</taxon>
        <taxon>Caulobacteraceae</taxon>
        <taxon>Phenylobacterium</taxon>
    </lineage>
</organism>
<evidence type="ECO:0000313" key="7">
    <source>
        <dbReference type="Proteomes" id="UP000001868"/>
    </source>
</evidence>
<dbReference type="PROSITE" id="PS50949">
    <property type="entry name" value="HTH_GNTR"/>
    <property type="match status" value="1"/>
</dbReference>
<dbReference type="CDD" id="cd07377">
    <property type="entry name" value="WHTH_GntR"/>
    <property type="match status" value="1"/>
</dbReference>
<dbReference type="InterPro" id="IPR000524">
    <property type="entry name" value="Tscrpt_reg_HTH_GntR"/>
</dbReference>
<keyword evidence="3" id="KW-0804">Transcription</keyword>
<gene>
    <name evidence="6" type="ordered locus">PHZ_c2177</name>
</gene>
<feature type="region of interest" description="Disordered" evidence="4">
    <location>
        <begin position="173"/>
        <end position="199"/>
    </location>
</feature>
<keyword evidence="1" id="KW-0805">Transcription regulation</keyword>
<feature type="region of interest" description="Disordered" evidence="4">
    <location>
        <begin position="23"/>
        <end position="59"/>
    </location>
</feature>
<proteinExistence type="predicted"/>
<dbReference type="SUPFAM" id="SSF46785">
    <property type="entry name" value="Winged helix' DNA-binding domain"/>
    <property type="match status" value="1"/>
</dbReference>
<evidence type="ECO:0000256" key="3">
    <source>
        <dbReference type="ARBA" id="ARBA00023163"/>
    </source>
</evidence>
<dbReference type="EMBL" id="CP000747">
    <property type="protein sequence ID" value="ACG78588.1"/>
    <property type="molecule type" value="Genomic_DNA"/>
</dbReference>
<dbReference type="AlphaFoldDB" id="B4RER2"/>
<dbReference type="SMART" id="SM00345">
    <property type="entry name" value="HTH_GNTR"/>
    <property type="match status" value="1"/>
</dbReference>
<keyword evidence="2" id="KW-0238">DNA-binding</keyword>
<dbReference type="Pfam" id="PF00392">
    <property type="entry name" value="GntR"/>
    <property type="match status" value="1"/>
</dbReference>
<dbReference type="STRING" id="450851.PHZ_c2177"/>
<reference evidence="6 7" key="1">
    <citation type="journal article" date="2008" name="BMC Genomics">
        <title>Complete genome of Phenylobacterium zucineum - a novel facultative intracellular bacterium isolated from human erythroleukemia cell line K562.</title>
        <authorList>
            <person name="Luo Y."/>
            <person name="Xu X."/>
            <person name="Ding Z."/>
            <person name="Liu Z."/>
            <person name="Zhang B."/>
            <person name="Yan Z."/>
            <person name="Sun J."/>
            <person name="Hu S."/>
            <person name="Hu X."/>
        </authorList>
    </citation>
    <scope>NUCLEOTIDE SEQUENCE [LARGE SCALE GENOMIC DNA]</scope>
    <source>
        <strain evidence="6 7">HLK1</strain>
    </source>
</reference>
<dbReference type="Proteomes" id="UP000001868">
    <property type="component" value="Chromosome"/>
</dbReference>
<dbReference type="PANTHER" id="PTHR43537:SF5">
    <property type="entry name" value="UXU OPERON TRANSCRIPTIONAL REGULATOR"/>
    <property type="match status" value="1"/>
</dbReference>